<sequence>MKENNKIAGSVKAIAFDADDTLWALQNYFEDVEDEYCDLLSDYGSKEEISASLFETESGNMEDLGYGVKAFTISLVENAVKVSQGEVSAKLIGRIVELGKTLLRLDARPLEGVEETLARLRQARQYKLAVFTKGELQDQENKLWRSGLQRYFDVVSIVSDKTPEAYRRLCRELEVKPEELVMVGNSFKSDIVPALKIGASAVHIPFHTTWAHEKTEEFAHERLRRISRFEEIMDIL</sequence>
<dbReference type="Pfam" id="PF00702">
    <property type="entry name" value="Hydrolase"/>
    <property type="match status" value="1"/>
</dbReference>
<dbReference type="OrthoDB" id="6101375at2"/>
<name>A0A6A7WE28_9BACT</name>
<dbReference type="SFLD" id="SFLDG01129">
    <property type="entry name" value="C1.5:_HAD__Beta-PGM__Phosphata"/>
    <property type="match status" value="1"/>
</dbReference>
<dbReference type="Proteomes" id="UP000384372">
    <property type="component" value="Unassembled WGS sequence"/>
</dbReference>
<dbReference type="GO" id="GO:0016787">
    <property type="term" value="F:hydrolase activity"/>
    <property type="evidence" value="ECO:0007669"/>
    <property type="project" value="UniProtKB-KW"/>
</dbReference>
<dbReference type="PANTHER" id="PTHR43316:SF8">
    <property type="entry name" value="HAD FAMILY HYDROLASE"/>
    <property type="match status" value="1"/>
</dbReference>
<dbReference type="InterPro" id="IPR023198">
    <property type="entry name" value="PGP-like_dom2"/>
</dbReference>
<evidence type="ECO:0000313" key="3">
    <source>
        <dbReference type="Proteomes" id="UP000384372"/>
    </source>
</evidence>
<dbReference type="InterPro" id="IPR036412">
    <property type="entry name" value="HAD-like_sf"/>
</dbReference>
<evidence type="ECO:0000256" key="1">
    <source>
        <dbReference type="ARBA" id="ARBA00022801"/>
    </source>
</evidence>
<dbReference type="Gene3D" id="1.10.150.240">
    <property type="entry name" value="Putative phosphatase, domain 2"/>
    <property type="match status" value="1"/>
</dbReference>
<dbReference type="SUPFAM" id="SSF56784">
    <property type="entry name" value="HAD-like"/>
    <property type="match status" value="1"/>
</dbReference>
<dbReference type="InterPro" id="IPR051540">
    <property type="entry name" value="S-2-haloacid_dehalogenase"/>
</dbReference>
<dbReference type="RefSeq" id="WP_158464198.1">
    <property type="nucleotide sequence ID" value="NZ_VZAD01000091.1"/>
</dbReference>
<accession>A0A6A7WE28</accession>
<dbReference type="PANTHER" id="PTHR43316">
    <property type="entry name" value="HYDROLASE, HALOACID DELAHOGENASE-RELATED"/>
    <property type="match status" value="1"/>
</dbReference>
<proteinExistence type="predicted"/>
<evidence type="ECO:0000313" key="2">
    <source>
        <dbReference type="EMBL" id="MQP12616.1"/>
    </source>
</evidence>
<reference evidence="2 3" key="1">
    <citation type="submission" date="2019-09" db="EMBL/GenBank/DDBJ databases">
        <title>Distinct polysaccharide growth profiles of human intestinal Prevotella copri isolates.</title>
        <authorList>
            <person name="Fehlner-Peach H."/>
            <person name="Magnabosco C."/>
            <person name="Raghavan V."/>
            <person name="Scher J.U."/>
            <person name="Tett A."/>
            <person name="Cox L.M."/>
            <person name="Gottsegen C."/>
            <person name="Watters A."/>
            <person name="Wiltshire- Gordon J.D."/>
            <person name="Segata N."/>
            <person name="Bonneau R."/>
            <person name="Littman D.R."/>
        </authorList>
    </citation>
    <scope>NUCLEOTIDE SEQUENCE [LARGE SCALE GENOMIC DNA]</scope>
    <source>
        <strain evidence="3">iAQ1173</strain>
    </source>
</reference>
<dbReference type="AlphaFoldDB" id="A0A6A7WE28"/>
<dbReference type="Gene3D" id="3.40.50.1000">
    <property type="entry name" value="HAD superfamily/HAD-like"/>
    <property type="match status" value="1"/>
</dbReference>
<organism evidence="2 3">
    <name type="scientific">Segatella copri</name>
    <dbReference type="NCBI Taxonomy" id="165179"/>
    <lineage>
        <taxon>Bacteria</taxon>
        <taxon>Pseudomonadati</taxon>
        <taxon>Bacteroidota</taxon>
        <taxon>Bacteroidia</taxon>
        <taxon>Bacteroidales</taxon>
        <taxon>Prevotellaceae</taxon>
        <taxon>Segatella</taxon>
    </lineage>
</organism>
<gene>
    <name evidence="2" type="ORF">F7D20_11780</name>
</gene>
<dbReference type="SFLD" id="SFLDS00003">
    <property type="entry name" value="Haloacid_Dehalogenase"/>
    <property type="match status" value="1"/>
</dbReference>
<dbReference type="InterPro" id="IPR023214">
    <property type="entry name" value="HAD_sf"/>
</dbReference>
<keyword evidence="3" id="KW-1185">Reference proteome</keyword>
<protein>
    <submittedName>
        <fullName evidence="2">HAD hydrolase-like protein</fullName>
    </submittedName>
</protein>
<keyword evidence="1 2" id="KW-0378">Hydrolase</keyword>
<dbReference type="EMBL" id="VZAD01000091">
    <property type="protein sequence ID" value="MQP12616.1"/>
    <property type="molecule type" value="Genomic_DNA"/>
</dbReference>
<comment type="caution">
    <text evidence="2">The sequence shown here is derived from an EMBL/GenBank/DDBJ whole genome shotgun (WGS) entry which is preliminary data.</text>
</comment>